<keyword evidence="12" id="KW-1185">Reference proteome</keyword>
<accession>A0A2S0WW64</accession>
<keyword evidence="10" id="KW-0915">Sodium</keyword>
<comment type="function">
    <text evidence="9 10">Fluoride-specific ion channel. Important for reducing fluoride concentration in the cell, thus reducing its toxicity.</text>
</comment>
<feature type="transmembrane region" description="Helical" evidence="10">
    <location>
        <begin position="79"/>
        <end position="104"/>
    </location>
</feature>
<keyword evidence="2 10" id="KW-1003">Cell membrane</keyword>
<feature type="binding site" evidence="10">
    <location>
        <position position="87"/>
    </location>
    <ligand>
        <name>Na(+)</name>
        <dbReference type="ChEBI" id="CHEBI:29101"/>
        <note>structural</note>
    </ligand>
</feature>
<feature type="binding site" evidence="10">
    <location>
        <position position="90"/>
    </location>
    <ligand>
        <name>Na(+)</name>
        <dbReference type="ChEBI" id="CHEBI:29101"/>
        <note>structural</note>
    </ligand>
</feature>
<evidence type="ECO:0000256" key="6">
    <source>
        <dbReference type="ARBA" id="ARBA00023303"/>
    </source>
</evidence>
<sequence length="150" mass="14989">MKPAARPPHLRWAPIGLVAVGGALGTASRGGLSLVIPNLADVPLSIAIINVVGAFVLGYLSSSVTFLGADSSTAKNLKLLLGTGFCGGFTTYSSLAIDTAVLIMRGSVGVSVLYSLGTVTVGGLATWLGLVAGSSVSDRKARTTNAEAAS</sequence>
<keyword evidence="6 10" id="KW-0407">Ion channel</keyword>
<dbReference type="InterPro" id="IPR003691">
    <property type="entry name" value="FluC"/>
</dbReference>
<dbReference type="Proteomes" id="UP000244729">
    <property type="component" value="Chromosome"/>
</dbReference>
<protein>
    <recommendedName>
        <fullName evidence="10">Fluoride-specific ion channel FluC</fullName>
    </recommendedName>
</protein>
<evidence type="ECO:0000256" key="9">
    <source>
        <dbReference type="ARBA" id="ARBA00049940"/>
    </source>
</evidence>
<evidence type="ECO:0000256" key="7">
    <source>
        <dbReference type="ARBA" id="ARBA00035120"/>
    </source>
</evidence>
<dbReference type="OrthoDB" id="4408652at2"/>
<comment type="subcellular location">
    <subcellularLocation>
        <location evidence="1 10">Cell membrane</location>
        <topology evidence="1 10">Multi-pass membrane protein</topology>
    </subcellularLocation>
</comment>
<comment type="activity regulation">
    <text evidence="10">Na(+) is not transported, but it plays an essential structural role and its presence is essential for fluoride channel function.</text>
</comment>
<evidence type="ECO:0000256" key="1">
    <source>
        <dbReference type="ARBA" id="ARBA00004651"/>
    </source>
</evidence>
<dbReference type="Pfam" id="PF02537">
    <property type="entry name" value="CRCB"/>
    <property type="match status" value="1"/>
</dbReference>
<dbReference type="RefSeq" id="WP_108595355.1">
    <property type="nucleotide sequence ID" value="NZ_CP028913.1"/>
</dbReference>
<keyword evidence="10" id="KW-0406">Ion transport</keyword>
<feature type="transmembrane region" description="Helical" evidence="10">
    <location>
        <begin position="12"/>
        <end position="32"/>
    </location>
</feature>
<comment type="similarity">
    <text evidence="7 10">Belongs to the fluoride channel Fluc/FEX (TC 1.A.43) family.</text>
</comment>
<dbReference type="AlphaFoldDB" id="A0A2S0WW64"/>
<feature type="transmembrane region" description="Helical" evidence="10">
    <location>
        <begin position="44"/>
        <end position="67"/>
    </location>
</feature>
<dbReference type="HAMAP" id="MF_00454">
    <property type="entry name" value="FluC"/>
    <property type="match status" value="1"/>
</dbReference>
<keyword evidence="10" id="KW-0479">Metal-binding</keyword>
<keyword evidence="4 10" id="KW-1133">Transmembrane helix</keyword>
<dbReference type="GO" id="GO:0005886">
    <property type="term" value="C:plasma membrane"/>
    <property type="evidence" value="ECO:0007669"/>
    <property type="project" value="UniProtKB-SubCell"/>
</dbReference>
<evidence type="ECO:0000313" key="12">
    <source>
        <dbReference type="Proteomes" id="UP000244729"/>
    </source>
</evidence>
<keyword evidence="3 10" id="KW-0812">Transmembrane</keyword>
<comment type="catalytic activity">
    <reaction evidence="8">
        <text>fluoride(in) = fluoride(out)</text>
        <dbReference type="Rhea" id="RHEA:76159"/>
        <dbReference type="ChEBI" id="CHEBI:17051"/>
    </reaction>
    <physiologicalReaction direction="left-to-right" evidence="8">
        <dbReference type="Rhea" id="RHEA:76160"/>
    </physiologicalReaction>
</comment>
<gene>
    <name evidence="10" type="primary">fluC</name>
    <name evidence="10" type="synonym">crcB</name>
    <name evidence="11" type="ORF">DCE93_07610</name>
</gene>
<keyword evidence="10" id="KW-0813">Transport</keyword>
<reference evidence="11 12" key="1">
    <citation type="submission" date="2018-04" db="EMBL/GenBank/DDBJ databases">
        <authorList>
            <person name="Li J."/>
        </authorList>
    </citation>
    <scope>NUCLEOTIDE SEQUENCE [LARGE SCALE GENOMIC DNA]</scope>
    <source>
        <strain evidence="12">30A</strain>
    </source>
</reference>
<feature type="transmembrane region" description="Helical" evidence="10">
    <location>
        <begin position="110"/>
        <end position="132"/>
    </location>
</feature>
<evidence type="ECO:0000256" key="3">
    <source>
        <dbReference type="ARBA" id="ARBA00022692"/>
    </source>
</evidence>
<evidence type="ECO:0000313" key="11">
    <source>
        <dbReference type="EMBL" id="AWB95541.1"/>
    </source>
</evidence>
<evidence type="ECO:0000256" key="5">
    <source>
        <dbReference type="ARBA" id="ARBA00023136"/>
    </source>
</evidence>
<dbReference type="GO" id="GO:0046872">
    <property type="term" value="F:metal ion binding"/>
    <property type="evidence" value="ECO:0007669"/>
    <property type="project" value="UniProtKB-KW"/>
</dbReference>
<keyword evidence="5 10" id="KW-0472">Membrane</keyword>
<dbReference type="KEGG" id="agm:DCE93_07610"/>
<proteinExistence type="inferred from homology"/>
<dbReference type="EMBL" id="CP028913">
    <property type="protein sequence ID" value="AWB95541.1"/>
    <property type="molecule type" value="Genomic_DNA"/>
</dbReference>
<name>A0A2S0WW64_9MICO</name>
<dbReference type="GO" id="GO:0062054">
    <property type="term" value="F:fluoride channel activity"/>
    <property type="evidence" value="ECO:0007669"/>
    <property type="project" value="UniProtKB-UniRule"/>
</dbReference>
<evidence type="ECO:0000256" key="8">
    <source>
        <dbReference type="ARBA" id="ARBA00035585"/>
    </source>
</evidence>
<dbReference type="GO" id="GO:0140114">
    <property type="term" value="P:cellular detoxification of fluoride"/>
    <property type="evidence" value="ECO:0007669"/>
    <property type="project" value="UniProtKB-UniRule"/>
</dbReference>
<evidence type="ECO:0000256" key="2">
    <source>
        <dbReference type="ARBA" id="ARBA00022475"/>
    </source>
</evidence>
<organism evidence="11 12">
    <name type="scientific">Agromyces badenianii</name>
    <dbReference type="NCBI Taxonomy" id="2080742"/>
    <lineage>
        <taxon>Bacteria</taxon>
        <taxon>Bacillati</taxon>
        <taxon>Actinomycetota</taxon>
        <taxon>Actinomycetes</taxon>
        <taxon>Micrococcales</taxon>
        <taxon>Microbacteriaceae</taxon>
        <taxon>Agromyces</taxon>
    </lineage>
</organism>
<evidence type="ECO:0000256" key="10">
    <source>
        <dbReference type="HAMAP-Rule" id="MF_00454"/>
    </source>
</evidence>
<evidence type="ECO:0000256" key="4">
    <source>
        <dbReference type="ARBA" id="ARBA00022989"/>
    </source>
</evidence>